<evidence type="ECO:0000313" key="2">
    <source>
        <dbReference type="EMBL" id="MDO7877360.1"/>
    </source>
</evidence>
<sequence length="221" mass="25398">MDWKLALPIIVPSATAVLVVLITFLSNAWLKNIDAKQRQADHKHELSKVLLVRKLEAGEAFIASIVALINQYDGLRILLIAGMPGAEDNEYFAHIRKAFESLQAATTAMMTKERNAAYMYFNSRLLEQDEGSEIPRIIQLEKEMVNIMIARGEIEQLLYEEGIDRRSKDNVLWSYKENQKDFSRLREEYAEAIVKHRAYLRSVCDAIRQALAKYDLPQLIN</sequence>
<reference evidence="2" key="1">
    <citation type="submission" date="2023-07" db="EMBL/GenBank/DDBJ databases">
        <authorList>
            <person name="Kim M.K."/>
        </authorList>
    </citation>
    <scope>NUCLEOTIDE SEQUENCE</scope>
    <source>
        <strain evidence="2">ASUV-10-1</strain>
    </source>
</reference>
<evidence type="ECO:0000313" key="3">
    <source>
        <dbReference type="Proteomes" id="UP001176429"/>
    </source>
</evidence>
<keyword evidence="1" id="KW-0472">Membrane</keyword>
<comment type="caution">
    <text evidence="2">The sequence shown here is derived from an EMBL/GenBank/DDBJ whole genome shotgun (WGS) entry which is preliminary data.</text>
</comment>
<keyword evidence="1" id="KW-0812">Transmembrane</keyword>
<feature type="transmembrane region" description="Helical" evidence="1">
    <location>
        <begin position="6"/>
        <end position="30"/>
    </location>
</feature>
<protein>
    <recommendedName>
        <fullName evidence="4">DUF4760 domain-containing protein</fullName>
    </recommendedName>
</protein>
<keyword evidence="3" id="KW-1185">Reference proteome</keyword>
<organism evidence="2 3">
    <name type="scientific">Hymenobacter aranciens</name>
    <dbReference type="NCBI Taxonomy" id="3063996"/>
    <lineage>
        <taxon>Bacteria</taxon>
        <taxon>Pseudomonadati</taxon>
        <taxon>Bacteroidota</taxon>
        <taxon>Cytophagia</taxon>
        <taxon>Cytophagales</taxon>
        <taxon>Hymenobacteraceae</taxon>
        <taxon>Hymenobacter</taxon>
    </lineage>
</organism>
<gene>
    <name evidence="2" type="ORF">Q5H93_21625</name>
</gene>
<proteinExistence type="predicted"/>
<name>A0ABT9BHS9_9BACT</name>
<evidence type="ECO:0008006" key="4">
    <source>
        <dbReference type="Google" id="ProtNLM"/>
    </source>
</evidence>
<evidence type="ECO:0000256" key="1">
    <source>
        <dbReference type="SAM" id="Phobius"/>
    </source>
</evidence>
<keyword evidence="1" id="KW-1133">Transmembrane helix</keyword>
<dbReference type="EMBL" id="JAUQSY010000019">
    <property type="protein sequence ID" value="MDO7877360.1"/>
    <property type="molecule type" value="Genomic_DNA"/>
</dbReference>
<dbReference type="Proteomes" id="UP001176429">
    <property type="component" value="Unassembled WGS sequence"/>
</dbReference>
<accession>A0ABT9BHS9</accession>
<dbReference type="RefSeq" id="WP_305008786.1">
    <property type="nucleotide sequence ID" value="NZ_JAUQSY010000019.1"/>
</dbReference>